<dbReference type="PANTHER" id="PTHR15036:SF93">
    <property type="entry name" value="EYS PROTEIN"/>
    <property type="match status" value="1"/>
</dbReference>
<dbReference type="CDD" id="cd00053">
    <property type="entry name" value="EGF"/>
    <property type="match status" value="1"/>
</dbReference>
<feature type="domain" description="Laminin G" evidence="3">
    <location>
        <begin position="1"/>
        <end position="172"/>
    </location>
</feature>
<evidence type="ECO:0008006" key="7">
    <source>
        <dbReference type="Google" id="ProtNLM"/>
    </source>
</evidence>
<keyword evidence="2" id="KW-0245">EGF-like domain</keyword>
<evidence type="ECO:0000256" key="1">
    <source>
        <dbReference type="ARBA" id="ARBA00023157"/>
    </source>
</evidence>
<dbReference type="FunFam" id="2.10.25.10:FF:000830">
    <property type="entry name" value="Protein eyes shut homolog"/>
    <property type="match status" value="1"/>
</dbReference>
<evidence type="ECO:0000313" key="5">
    <source>
        <dbReference type="Ensembl" id="ENSMMOP00000009972.1"/>
    </source>
</evidence>
<dbReference type="PROSITE" id="PS50025">
    <property type="entry name" value="LAM_G_DOMAIN"/>
    <property type="match status" value="1"/>
</dbReference>
<accession>A0A3Q3WD72</accession>
<dbReference type="Gene3D" id="2.60.120.200">
    <property type="match status" value="1"/>
</dbReference>
<reference evidence="5" key="1">
    <citation type="submission" date="2025-08" db="UniProtKB">
        <authorList>
            <consortium name="Ensembl"/>
        </authorList>
    </citation>
    <scope>IDENTIFICATION</scope>
</reference>
<dbReference type="STRING" id="94237.ENSMMOP00000009972"/>
<dbReference type="SMART" id="SM00181">
    <property type="entry name" value="EGF"/>
    <property type="match status" value="1"/>
</dbReference>
<dbReference type="Proteomes" id="UP000261620">
    <property type="component" value="Unplaced"/>
</dbReference>
<dbReference type="CDD" id="cd00110">
    <property type="entry name" value="LamG"/>
    <property type="match status" value="1"/>
</dbReference>
<dbReference type="AlphaFoldDB" id="A0A3Q3WD72"/>
<dbReference type="PROSITE" id="PS50026">
    <property type="entry name" value="EGF_3"/>
    <property type="match status" value="1"/>
</dbReference>
<evidence type="ECO:0000256" key="2">
    <source>
        <dbReference type="PROSITE-ProRule" id="PRU00076"/>
    </source>
</evidence>
<dbReference type="InterPro" id="IPR013320">
    <property type="entry name" value="ConA-like_dom_sf"/>
</dbReference>
<dbReference type="SUPFAM" id="SSF57196">
    <property type="entry name" value="EGF/Laminin"/>
    <property type="match status" value="1"/>
</dbReference>
<dbReference type="InterPro" id="IPR001791">
    <property type="entry name" value="Laminin_G"/>
</dbReference>
<evidence type="ECO:0000259" key="4">
    <source>
        <dbReference type="PROSITE" id="PS50026"/>
    </source>
</evidence>
<dbReference type="Gene3D" id="2.10.25.10">
    <property type="entry name" value="Laminin"/>
    <property type="match status" value="1"/>
</dbReference>
<dbReference type="Pfam" id="PF00008">
    <property type="entry name" value="EGF"/>
    <property type="match status" value="1"/>
</dbReference>
<sequence length="223" mass="23821">QSSWMSFPPLRMRHRTVLQLQFQTLSPDVSLFYSLLIGDFLCLSLTSGYVQLRFNLGDGTHILKSSDRVDSLGRTWHTVKAGRLGNQGFLSLDNREVKENVSEGMTTLDVATDIFVGGVSTLSFISTDATAGEPMGFTGGLRELTINGEEFVLTEIGAVGGANVGDWDGTACGYKVCQNGGRCVAAGSDSFTCICPPSWTGPSLSSVFRGLSHGSNSRSSTCL</sequence>
<reference evidence="5" key="2">
    <citation type="submission" date="2025-09" db="UniProtKB">
        <authorList>
            <consortium name="Ensembl"/>
        </authorList>
    </citation>
    <scope>IDENTIFICATION</scope>
</reference>
<evidence type="ECO:0000313" key="6">
    <source>
        <dbReference type="Proteomes" id="UP000261620"/>
    </source>
</evidence>
<feature type="domain" description="EGF-like" evidence="4">
    <location>
        <begin position="168"/>
        <end position="205"/>
    </location>
</feature>
<dbReference type="InterPro" id="IPR050372">
    <property type="entry name" value="Neurexin-related_CASP"/>
</dbReference>
<dbReference type="PANTHER" id="PTHR15036">
    <property type="entry name" value="PIKACHURIN-LIKE PROTEIN"/>
    <property type="match status" value="1"/>
</dbReference>
<dbReference type="OMA" id="MELEFRP"/>
<name>A0A3Q3WD72_MOLML</name>
<proteinExistence type="predicted"/>
<dbReference type="SUPFAM" id="SSF49899">
    <property type="entry name" value="Concanavalin A-like lectins/glucanases"/>
    <property type="match status" value="1"/>
</dbReference>
<dbReference type="SMART" id="SM00282">
    <property type="entry name" value="LamG"/>
    <property type="match status" value="1"/>
</dbReference>
<dbReference type="Pfam" id="PF02210">
    <property type="entry name" value="Laminin_G_2"/>
    <property type="match status" value="1"/>
</dbReference>
<keyword evidence="6" id="KW-1185">Reference proteome</keyword>
<dbReference type="Ensembl" id="ENSMMOT00000010146.1">
    <property type="protein sequence ID" value="ENSMMOP00000009972.1"/>
    <property type="gene ID" value="ENSMMOG00000007715.1"/>
</dbReference>
<organism evidence="5 6">
    <name type="scientific">Mola mola</name>
    <name type="common">Ocean sunfish</name>
    <name type="synonym">Tetraodon mola</name>
    <dbReference type="NCBI Taxonomy" id="94237"/>
    <lineage>
        <taxon>Eukaryota</taxon>
        <taxon>Metazoa</taxon>
        <taxon>Chordata</taxon>
        <taxon>Craniata</taxon>
        <taxon>Vertebrata</taxon>
        <taxon>Euteleostomi</taxon>
        <taxon>Actinopterygii</taxon>
        <taxon>Neopterygii</taxon>
        <taxon>Teleostei</taxon>
        <taxon>Neoteleostei</taxon>
        <taxon>Acanthomorphata</taxon>
        <taxon>Eupercaria</taxon>
        <taxon>Tetraodontiformes</taxon>
        <taxon>Molidae</taxon>
        <taxon>Mola</taxon>
    </lineage>
</organism>
<dbReference type="InterPro" id="IPR000742">
    <property type="entry name" value="EGF"/>
</dbReference>
<comment type="caution">
    <text evidence="2">Lacks conserved residue(s) required for the propagation of feature annotation.</text>
</comment>
<evidence type="ECO:0000259" key="3">
    <source>
        <dbReference type="PROSITE" id="PS50025"/>
    </source>
</evidence>
<protein>
    <recommendedName>
        <fullName evidence="7">Laminin G domain-containing protein</fullName>
    </recommendedName>
</protein>
<keyword evidence="1" id="KW-1015">Disulfide bond</keyword>